<protein>
    <submittedName>
        <fullName evidence="15">TonB-dependent receptor</fullName>
    </submittedName>
</protein>
<proteinExistence type="inferred from homology"/>
<evidence type="ECO:0000256" key="12">
    <source>
        <dbReference type="RuleBase" id="RU003357"/>
    </source>
</evidence>
<organism evidence="15 16">
    <name type="scientific">Pseudomaricurvus hydrocarbonicus</name>
    <dbReference type="NCBI Taxonomy" id="1470433"/>
    <lineage>
        <taxon>Bacteria</taxon>
        <taxon>Pseudomonadati</taxon>
        <taxon>Pseudomonadota</taxon>
        <taxon>Gammaproteobacteria</taxon>
        <taxon>Cellvibrionales</taxon>
        <taxon>Cellvibrionaceae</taxon>
        <taxon>Pseudomaricurvus</taxon>
    </lineage>
</organism>
<evidence type="ECO:0000313" key="15">
    <source>
        <dbReference type="EMBL" id="NHO67335.1"/>
    </source>
</evidence>
<evidence type="ECO:0000259" key="14">
    <source>
        <dbReference type="Pfam" id="PF07715"/>
    </source>
</evidence>
<keyword evidence="3 11" id="KW-1134">Transmembrane beta strand</keyword>
<keyword evidence="2 11" id="KW-0813">Transport</keyword>
<dbReference type="Proteomes" id="UP000787472">
    <property type="component" value="Unassembled WGS sequence"/>
</dbReference>
<evidence type="ECO:0000256" key="7">
    <source>
        <dbReference type="ARBA" id="ARBA00023065"/>
    </source>
</evidence>
<dbReference type="InterPro" id="IPR012910">
    <property type="entry name" value="Plug_dom"/>
</dbReference>
<dbReference type="GO" id="GO:0006826">
    <property type="term" value="P:iron ion transport"/>
    <property type="evidence" value="ECO:0007669"/>
    <property type="project" value="UniProtKB-KW"/>
</dbReference>
<keyword evidence="10 11" id="KW-0998">Cell outer membrane</keyword>
<evidence type="ECO:0000313" key="16">
    <source>
        <dbReference type="Proteomes" id="UP000787472"/>
    </source>
</evidence>
<name>A0A9E5T1F1_9GAMM</name>
<evidence type="ECO:0000256" key="8">
    <source>
        <dbReference type="ARBA" id="ARBA00023077"/>
    </source>
</evidence>
<keyword evidence="16" id="KW-1185">Reference proteome</keyword>
<dbReference type="InterPro" id="IPR039426">
    <property type="entry name" value="TonB-dep_rcpt-like"/>
</dbReference>
<keyword evidence="4" id="KW-0410">Iron transport</keyword>
<accession>A0A9E5T1F1</accession>
<keyword evidence="15" id="KW-0675">Receptor</keyword>
<dbReference type="InterPro" id="IPR036942">
    <property type="entry name" value="Beta-barrel_TonB_sf"/>
</dbReference>
<evidence type="ECO:0000256" key="6">
    <source>
        <dbReference type="ARBA" id="ARBA00023004"/>
    </source>
</evidence>
<dbReference type="Pfam" id="PF00593">
    <property type="entry name" value="TonB_dep_Rec_b-barrel"/>
    <property type="match status" value="1"/>
</dbReference>
<evidence type="ECO:0000256" key="1">
    <source>
        <dbReference type="ARBA" id="ARBA00004571"/>
    </source>
</evidence>
<gene>
    <name evidence="15" type="ORF">G8770_17450</name>
</gene>
<keyword evidence="5 11" id="KW-0812">Transmembrane</keyword>
<sequence>MEEVTVTATRTESLLSETPIAMTALTPDSMRDSGITDATKLNDVVPNVRLTESNGDYRVAIRGVSSTDTTEKGDPSVAFMQNGIYIARSQDIVGSFFDLERVEVLRGPQGTLYGRNTTAGVINVLSARPKNEFEASVDMELGNYGTENFTGMVNVPLNDNLAMRAAVNREKRDTVLEGPGAKNLDAFRDNLTGRLSLGGDYDKFEFVVVGEASQAEGSVFNILPISNFFPDGYATTPTIDPRYHAAGSTDDLLNVPFEITAPDSRDEDRWSLMTEATYHFDNFSLTYLGSVRDADREFNRNYMVLGSIPNPATFVGSFEQSSHELRIAFGQDKPLHGQAGLYYFKEEIDLELNLGNPIASMFFGENAVGYAFPQGPVEAESKAAFTELTYNITNDLHVTGGIRYTEDEKSREGATVLDVQDPDTGVVTRTVLNENLAADDWTKTTWKLGVDYFLGDLGMIYASVATGYKAGGFNDGCVEGSGIGCTQPAELLYYGPEELTSIEAGFKFSLLEDTLNLNASVFTYDYTEKQIEATIVNPPARVTRNAGEAGIEGIEIDGIWLPYENGKLEFSATWLDAVYDDFVPDEANYPDLNFKGKYLDHAPENTFRLSYTHTFPLSIGGYLDANVSSLYSSEYYIVDLPNVSQFKQPSYTKTNVTLTYHSEDDSWYVQAYGKNLEDEITLGSATSGFFGAANVEDPRTYGVRAGMKF</sequence>
<dbReference type="PANTHER" id="PTHR32552:SF81">
    <property type="entry name" value="TONB-DEPENDENT OUTER MEMBRANE RECEPTOR"/>
    <property type="match status" value="1"/>
</dbReference>
<dbReference type="EMBL" id="JAAONZ010000016">
    <property type="protein sequence ID" value="NHO67335.1"/>
    <property type="molecule type" value="Genomic_DNA"/>
</dbReference>
<reference evidence="15" key="1">
    <citation type="submission" date="2020-03" db="EMBL/GenBank/DDBJ databases">
        <authorList>
            <person name="Guo F."/>
        </authorList>
    </citation>
    <scope>NUCLEOTIDE SEQUENCE</scope>
    <source>
        <strain evidence="15">JCM 30134</strain>
    </source>
</reference>
<dbReference type="SUPFAM" id="SSF56935">
    <property type="entry name" value="Porins"/>
    <property type="match status" value="1"/>
</dbReference>
<evidence type="ECO:0000256" key="10">
    <source>
        <dbReference type="ARBA" id="ARBA00023237"/>
    </source>
</evidence>
<dbReference type="GO" id="GO:0009279">
    <property type="term" value="C:cell outer membrane"/>
    <property type="evidence" value="ECO:0007669"/>
    <property type="project" value="UniProtKB-SubCell"/>
</dbReference>
<evidence type="ECO:0000256" key="11">
    <source>
        <dbReference type="PROSITE-ProRule" id="PRU01360"/>
    </source>
</evidence>
<dbReference type="AlphaFoldDB" id="A0A9E5T1F1"/>
<dbReference type="InterPro" id="IPR000531">
    <property type="entry name" value="Beta-barrel_TonB"/>
</dbReference>
<dbReference type="PROSITE" id="PS52016">
    <property type="entry name" value="TONB_DEPENDENT_REC_3"/>
    <property type="match status" value="1"/>
</dbReference>
<evidence type="ECO:0000256" key="4">
    <source>
        <dbReference type="ARBA" id="ARBA00022496"/>
    </source>
</evidence>
<dbReference type="Gene3D" id="2.40.170.20">
    <property type="entry name" value="TonB-dependent receptor, beta-barrel domain"/>
    <property type="match status" value="1"/>
</dbReference>
<keyword evidence="7" id="KW-0406">Ion transport</keyword>
<keyword evidence="8 12" id="KW-0798">TonB box</keyword>
<keyword evidence="9 11" id="KW-0472">Membrane</keyword>
<comment type="subcellular location">
    <subcellularLocation>
        <location evidence="1 11">Cell outer membrane</location>
        <topology evidence="1 11">Multi-pass membrane protein</topology>
    </subcellularLocation>
</comment>
<evidence type="ECO:0000256" key="9">
    <source>
        <dbReference type="ARBA" id="ARBA00023136"/>
    </source>
</evidence>
<feature type="domain" description="TonB-dependent receptor-like beta-barrel" evidence="13">
    <location>
        <begin position="234"/>
        <end position="676"/>
    </location>
</feature>
<dbReference type="PANTHER" id="PTHR32552">
    <property type="entry name" value="FERRICHROME IRON RECEPTOR-RELATED"/>
    <property type="match status" value="1"/>
</dbReference>
<evidence type="ECO:0000256" key="5">
    <source>
        <dbReference type="ARBA" id="ARBA00022692"/>
    </source>
</evidence>
<evidence type="ECO:0000256" key="2">
    <source>
        <dbReference type="ARBA" id="ARBA00022448"/>
    </source>
</evidence>
<evidence type="ECO:0000259" key="13">
    <source>
        <dbReference type="Pfam" id="PF00593"/>
    </source>
</evidence>
<comment type="caution">
    <text evidence="15">The sequence shown here is derived from an EMBL/GenBank/DDBJ whole genome shotgun (WGS) entry which is preliminary data.</text>
</comment>
<evidence type="ECO:0000256" key="3">
    <source>
        <dbReference type="ARBA" id="ARBA00022452"/>
    </source>
</evidence>
<comment type="similarity">
    <text evidence="11 12">Belongs to the TonB-dependent receptor family.</text>
</comment>
<feature type="domain" description="TonB-dependent receptor plug" evidence="14">
    <location>
        <begin position="16"/>
        <end position="121"/>
    </location>
</feature>
<keyword evidence="6" id="KW-0408">Iron</keyword>
<dbReference type="Pfam" id="PF07715">
    <property type="entry name" value="Plug"/>
    <property type="match status" value="1"/>
</dbReference>